<evidence type="ECO:0000313" key="9">
    <source>
        <dbReference type="EMBL" id="ETP47720.1"/>
    </source>
</evidence>
<evidence type="ECO:0000259" key="8">
    <source>
        <dbReference type="PROSITE" id="PS50878"/>
    </source>
</evidence>
<dbReference type="Pfam" id="PF19259">
    <property type="entry name" value="Ty3_capsid"/>
    <property type="match status" value="1"/>
</dbReference>
<dbReference type="Pfam" id="PF08284">
    <property type="entry name" value="RVP_2"/>
    <property type="match status" value="1"/>
</dbReference>
<name>W2ZL09_PHYNI</name>
<dbReference type="PROSITE" id="PS50878">
    <property type="entry name" value="RT_POL"/>
    <property type="match status" value="1"/>
</dbReference>
<dbReference type="AlphaFoldDB" id="W2ZL09"/>
<dbReference type="InterPro" id="IPR001878">
    <property type="entry name" value="Znf_CCHC"/>
</dbReference>
<evidence type="ECO:0008006" key="11">
    <source>
        <dbReference type="Google" id="ProtNLM"/>
    </source>
</evidence>
<dbReference type="PANTHER" id="PTHR37984">
    <property type="entry name" value="PROTEIN CBG26694"/>
    <property type="match status" value="1"/>
</dbReference>
<dbReference type="PROSITE" id="PS50158">
    <property type="entry name" value="ZF_CCHC"/>
    <property type="match status" value="1"/>
</dbReference>
<keyword evidence="3" id="KW-0540">Nuclease</keyword>
<feature type="region of interest" description="Disordered" evidence="6">
    <location>
        <begin position="643"/>
        <end position="688"/>
    </location>
</feature>
<evidence type="ECO:0000259" key="7">
    <source>
        <dbReference type="PROSITE" id="PS50158"/>
    </source>
</evidence>
<evidence type="ECO:0000313" key="10">
    <source>
        <dbReference type="Proteomes" id="UP000018948"/>
    </source>
</evidence>
<gene>
    <name evidence="9" type="ORF">F442_06382</name>
</gene>
<dbReference type="SUPFAM" id="SSF57756">
    <property type="entry name" value="Retrovirus zinc finger-like domains"/>
    <property type="match status" value="1"/>
</dbReference>
<dbReference type="Gene3D" id="3.30.70.270">
    <property type="match status" value="2"/>
</dbReference>
<dbReference type="CDD" id="cd00303">
    <property type="entry name" value="retropepsin_like"/>
    <property type="match status" value="1"/>
</dbReference>
<dbReference type="GO" id="GO:0004519">
    <property type="term" value="F:endonuclease activity"/>
    <property type="evidence" value="ECO:0007669"/>
    <property type="project" value="UniProtKB-KW"/>
</dbReference>
<keyword evidence="2" id="KW-0548">Nucleotidyltransferase</keyword>
<dbReference type="GO" id="GO:0004190">
    <property type="term" value="F:aspartic-type endopeptidase activity"/>
    <property type="evidence" value="ECO:0007669"/>
    <property type="project" value="InterPro"/>
</dbReference>
<dbReference type="Gene3D" id="2.40.70.10">
    <property type="entry name" value="Acid Proteases"/>
    <property type="match status" value="1"/>
</dbReference>
<keyword evidence="5" id="KW-0862">Zinc</keyword>
<evidence type="ECO:0000256" key="5">
    <source>
        <dbReference type="PROSITE-ProRule" id="PRU00047"/>
    </source>
</evidence>
<dbReference type="SUPFAM" id="SSF50630">
    <property type="entry name" value="Acid proteases"/>
    <property type="match status" value="1"/>
</dbReference>
<dbReference type="InterPro" id="IPR000477">
    <property type="entry name" value="RT_dom"/>
</dbReference>
<dbReference type="SMART" id="SM00343">
    <property type="entry name" value="ZnF_C2HC"/>
    <property type="match status" value="1"/>
</dbReference>
<feature type="region of interest" description="Disordered" evidence="6">
    <location>
        <begin position="1"/>
        <end position="21"/>
    </location>
</feature>
<evidence type="ECO:0000256" key="1">
    <source>
        <dbReference type="ARBA" id="ARBA00022679"/>
    </source>
</evidence>
<keyword evidence="5" id="KW-0863">Zinc-finger</keyword>
<dbReference type="CDD" id="cd01647">
    <property type="entry name" value="RT_LTR"/>
    <property type="match status" value="1"/>
</dbReference>
<dbReference type="Gene3D" id="3.10.10.10">
    <property type="entry name" value="HIV Type 1 Reverse Transcriptase, subunit A, domain 1"/>
    <property type="match status" value="1"/>
</dbReference>
<dbReference type="GO" id="GO:0003676">
    <property type="term" value="F:nucleic acid binding"/>
    <property type="evidence" value="ECO:0007669"/>
    <property type="project" value="InterPro"/>
</dbReference>
<dbReference type="InterPro" id="IPR043502">
    <property type="entry name" value="DNA/RNA_pol_sf"/>
</dbReference>
<comment type="caution">
    <text evidence="9">The sequence shown here is derived from an EMBL/GenBank/DDBJ whole genome shotgun (WGS) entry which is preliminary data.</text>
</comment>
<dbReference type="InterPro" id="IPR036875">
    <property type="entry name" value="Znf_CCHC_sf"/>
</dbReference>
<keyword evidence="4" id="KW-0378">Hydrolase</keyword>
<feature type="domain" description="Reverse transcriptase" evidence="8">
    <location>
        <begin position="857"/>
        <end position="1042"/>
    </location>
</feature>
<dbReference type="GO" id="GO:0016779">
    <property type="term" value="F:nucleotidyltransferase activity"/>
    <property type="evidence" value="ECO:0007669"/>
    <property type="project" value="UniProtKB-KW"/>
</dbReference>
<dbReference type="InterPro" id="IPR050951">
    <property type="entry name" value="Retrovirus_Pol_polyprotein"/>
</dbReference>
<accession>W2ZL09</accession>
<dbReference type="InterPro" id="IPR043128">
    <property type="entry name" value="Rev_trsase/Diguanyl_cyclase"/>
</dbReference>
<dbReference type="Proteomes" id="UP000018948">
    <property type="component" value="Unassembled WGS sequence"/>
</dbReference>
<dbReference type="InterPro" id="IPR001969">
    <property type="entry name" value="Aspartic_peptidase_AS"/>
</dbReference>
<organism evidence="9 10">
    <name type="scientific">Phytophthora nicotianae P10297</name>
    <dbReference type="NCBI Taxonomy" id="1317064"/>
    <lineage>
        <taxon>Eukaryota</taxon>
        <taxon>Sar</taxon>
        <taxon>Stramenopiles</taxon>
        <taxon>Oomycota</taxon>
        <taxon>Peronosporomycetes</taxon>
        <taxon>Peronosporales</taxon>
        <taxon>Peronosporaceae</taxon>
        <taxon>Phytophthora</taxon>
    </lineage>
</organism>
<keyword evidence="1" id="KW-0808">Transferase</keyword>
<evidence type="ECO:0000256" key="4">
    <source>
        <dbReference type="ARBA" id="ARBA00022759"/>
    </source>
</evidence>
<evidence type="ECO:0000256" key="3">
    <source>
        <dbReference type="ARBA" id="ARBA00022722"/>
    </source>
</evidence>
<dbReference type="SUPFAM" id="SSF56672">
    <property type="entry name" value="DNA/RNA polymerases"/>
    <property type="match status" value="1"/>
</dbReference>
<dbReference type="OrthoDB" id="121579at2759"/>
<feature type="compositionally biased region" description="Basic residues" evidence="6">
    <location>
        <begin position="662"/>
        <end position="681"/>
    </location>
</feature>
<dbReference type="PANTHER" id="PTHR37984:SF5">
    <property type="entry name" value="PROTEIN NYNRIN-LIKE"/>
    <property type="match status" value="1"/>
</dbReference>
<evidence type="ECO:0000256" key="2">
    <source>
        <dbReference type="ARBA" id="ARBA00022695"/>
    </source>
</evidence>
<sequence length="1104" mass="123205">MFLPTTKTKISQGLTSGSSGVTLEHETFPHLTRIEWEALHRLAAVSGEAVVTSLLSSAMPEQQSRAAQEFMERELADVNRRLSTPSRPVKNDIVKLETSTYAGDGENRLPLNRWFREIDIAIASRMIESPTAKVNFLLSRLSGKAKEWALGKLVVDQDAFPTLEALQSDLRLAFEPPQDESRVRAEFFALKQDKMTMGDYVQKTRHFASCNVSHPIDMASQVHVFVYGMREGMTRYCLTRAEPSTLEEAFALALREAYVVAASYARAMSAGDRLSAPGPMEINAIEASGAHPRSGYRRNNRPLTCFRCRKIGHRAAECRAPAPVLAHVDVDDCLAAQPKNAHFNATTKNGDSRLIIVSLHVAGARRPLRALLDSGATNNFFRASCLSVLPKRICVREGPGEVEVKLADGKSHRIARREVSLPYTLDGFRSNDNFLVIEMNYAFDCILGIPWLARYQPEIDWLARSVRRRSDFDVSEVYTHLLVAPSDWPHVTVVDKSATIRVVHRASDGPLCVACAVLLEEESNNTSLRRRKVKGMVVESGVLPPQREAVKQGLPQRGPAVERGFPQRRAAVERGFPLHQIAVEQGLPFKRMVVERGFPHPQTMVEQGLPSTSMVVEQSTLPYRVAAVEQRIPHVPGVVERGLPRLEEGDEASSDSASCSRSGRRKKRKNKSGRRRLKPRRVQPVGDQVESVHALEYVEGAPQRSRVIEVSSPPSDAETMTRLPGLSWKHFLRDQNAGEIEQVCLITEAALASDEINAIDTEGGLLRPKSTEPKSAREERFAAQSWEALTKSGNPVYQHACEYADVFPEKIPAELPAERGVRHKIYLAPGAKYCVTRQWPLPRELVKAIDDFFEGRRQAGHVLESISPHSSPTFCVKETTGGWRIVHAFNKLNEATIPAHTPILRKDMVLDSMAGSVVFTAIDLTDGFYQILMRESEIPLTAVSTPSGMLWEWLVMPQGLKNAPATFNRMVSHVLRPLRDFAPSYFDDIFVHSPAEDGLSAVDVHLIHLEKVFRVMRENKLYANLKKRVLCAPEIPVLGCYVSKDGVRADPEKVSSICAWPTPKNPTKLRQWLGMASYLHKYTKNYAGLIQPLSSLLKKEATWI</sequence>
<dbReference type="PROSITE" id="PS00141">
    <property type="entry name" value="ASP_PROTEASE"/>
    <property type="match status" value="1"/>
</dbReference>
<evidence type="ECO:0000256" key="6">
    <source>
        <dbReference type="SAM" id="MobiDB-lite"/>
    </source>
</evidence>
<protein>
    <recommendedName>
        <fullName evidence="11">CCHC-type domain-containing protein</fullName>
    </recommendedName>
</protein>
<dbReference type="EMBL" id="ANIY01001353">
    <property type="protein sequence ID" value="ETP47720.1"/>
    <property type="molecule type" value="Genomic_DNA"/>
</dbReference>
<dbReference type="Pfam" id="PF00078">
    <property type="entry name" value="RVT_1"/>
    <property type="match status" value="1"/>
</dbReference>
<dbReference type="GO" id="GO:0008270">
    <property type="term" value="F:zinc ion binding"/>
    <property type="evidence" value="ECO:0007669"/>
    <property type="project" value="UniProtKB-KW"/>
</dbReference>
<reference evidence="9 10" key="1">
    <citation type="submission" date="2013-11" db="EMBL/GenBank/DDBJ databases">
        <title>The Genome Sequence of Phytophthora parasitica P10297.</title>
        <authorList>
            <consortium name="The Broad Institute Genomics Platform"/>
            <person name="Russ C."/>
            <person name="Tyler B."/>
            <person name="Panabieres F."/>
            <person name="Shan W."/>
            <person name="Tripathy S."/>
            <person name="Grunwald N."/>
            <person name="Machado M."/>
            <person name="Johnson C.S."/>
            <person name="Walker B."/>
            <person name="Young S.K."/>
            <person name="Zeng Q."/>
            <person name="Gargeya S."/>
            <person name="Fitzgerald M."/>
            <person name="Haas B."/>
            <person name="Abouelleil A."/>
            <person name="Allen A.W."/>
            <person name="Alvarado L."/>
            <person name="Arachchi H.M."/>
            <person name="Berlin A.M."/>
            <person name="Chapman S.B."/>
            <person name="Gainer-Dewar J."/>
            <person name="Goldberg J."/>
            <person name="Griggs A."/>
            <person name="Gujja S."/>
            <person name="Hansen M."/>
            <person name="Howarth C."/>
            <person name="Imamovic A."/>
            <person name="Ireland A."/>
            <person name="Larimer J."/>
            <person name="McCowan C."/>
            <person name="Murphy C."/>
            <person name="Pearson M."/>
            <person name="Poon T.W."/>
            <person name="Priest M."/>
            <person name="Roberts A."/>
            <person name="Saif S."/>
            <person name="Shea T."/>
            <person name="Sisk P."/>
            <person name="Sykes S."/>
            <person name="Wortman J."/>
            <person name="Nusbaum C."/>
            <person name="Birren B."/>
        </authorList>
    </citation>
    <scope>NUCLEOTIDE SEQUENCE [LARGE SCALE GENOMIC DNA]</scope>
    <source>
        <strain evidence="9 10">P10297</strain>
    </source>
</reference>
<dbReference type="GO" id="GO:0006508">
    <property type="term" value="P:proteolysis"/>
    <property type="evidence" value="ECO:0007669"/>
    <property type="project" value="InterPro"/>
</dbReference>
<proteinExistence type="predicted"/>
<dbReference type="InterPro" id="IPR045358">
    <property type="entry name" value="Ty3_capsid"/>
</dbReference>
<dbReference type="InterPro" id="IPR021109">
    <property type="entry name" value="Peptidase_aspartic_dom_sf"/>
</dbReference>
<keyword evidence="4" id="KW-0255">Endonuclease</keyword>
<feature type="domain" description="CCHC-type" evidence="7">
    <location>
        <begin position="305"/>
        <end position="319"/>
    </location>
</feature>
<keyword evidence="5" id="KW-0479">Metal-binding</keyword>